<comment type="caution">
    <text evidence="1">The sequence shown here is derived from an EMBL/GenBank/DDBJ whole genome shotgun (WGS) entry which is preliminary data.</text>
</comment>
<evidence type="ECO:0000313" key="2">
    <source>
        <dbReference type="Proteomes" id="UP000324748"/>
    </source>
</evidence>
<keyword evidence="2" id="KW-1185">Reference proteome</keyword>
<accession>A0A5B0NI95</accession>
<evidence type="ECO:0000313" key="1">
    <source>
        <dbReference type="EMBL" id="KAA1087688.1"/>
    </source>
</evidence>
<reference evidence="1 2" key="1">
    <citation type="submission" date="2019-05" db="EMBL/GenBank/DDBJ databases">
        <title>Emergence of the Ug99 lineage of the wheat stem rust pathogen through somatic hybridization.</title>
        <authorList>
            <person name="Li F."/>
            <person name="Upadhyaya N.M."/>
            <person name="Sperschneider J."/>
            <person name="Matny O."/>
            <person name="Nguyen-Phuc H."/>
            <person name="Mago R."/>
            <person name="Raley C."/>
            <person name="Miller M.E."/>
            <person name="Silverstein K.A.T."/>
            <person name="Henningsen E."/>
            <person name="Hirsch C.D."/>
            <person name="Visser B."/>
            <person name="Pretorius Z.A."/>
            <person name="Steffenson B.J."/>
            <person name="Schwessinger B."/>
            <person name="Dodds P.N."/>
            <person name="Figueroa M."/>
        </authorList>
    </citation>
    <scope>NUCLEOTIDE SEQUENCE [LARGE SCALE GENOMIC DNA]</scope>
    <source>
        <strain evidence="1">21-0</strain>
    </source>
</reference>
<sequence>MTLVGQLAMTSSLFPGSQIIDQTLFILCKYSARSLLQQLLDPPPITTLEYNNLTKLLSAFVCSSLKTFIINKSTRALVRSSLLSDCSPILDYSSQDVLHLGGMVTGGVTQSGIWEVYVVV</sequence>
<dbReference type="AlphaFoldDB" id="A0A5B0NI95"/>
<proteinExistence type="predicted"/>
<gene>
    <name evidence="1" type="ORF">PGT21_035731</name>
</gene>
<dbReference type="Proteomes" id="UP000324748">
    <property type="component" value="Unassembled WGS sequence"/>
</dbReference>
<protein>
    <submittedName>
        <fullName evidence="1">Uncharacterized protein</fullName>
    </submittedName>
</protein>
<dbReference type="EMBL" id="VSWC01000105">
    <property type="protein sequence ID" value="KAA1087688.1"/>
    <property type="molecule type" value="Genomic_DNA"/>
</dbReference>
<name>A0A5B0NI95_PUCGR</name>
<organism evidence="1 2">
    <name type="scientific">Puccinia graminis f. sp. tritici</name>
    <dbReference type="NCBI Taxonomy" id="56615"/>
    <lineage>
        <taxon>Eukaryota</taxon>
        <taxon>Fungi</taxon>
        <taxon>Dikarya</taxon>
        <taxon>Basidiomycota</taxon>
        <taxon>Pucciniomycotina</taxon>
        <taxon>Pucciniomycetes</taxon>
        <taxon>Pucciniales</taxon>
        <taxon>Pucciniaceae</taxon>
        <taxon>Puccinia</taxon>
    </lineage>
</organism>